<protein>
    <submittedName>
        <fullName evidence="2">Uncharacterized protein</fullName>
    </submittedName>
</protein>
<name>A0A9Q0M368_BLOTA</name>
<feature type="region of interest" description="Disordered" evidence="1">
    <location>
        <begin position="343"/>
        <end position="371"/>
    </location>
</feature>
<feature type="region of interest" description="Disordered" evidence="1">
    <location>
        <begin position="219"/>
        <end position="242"/>
    </location>
</feature>
<evidence type="ECO:0000313" key="3">
    <source>
        <dbReference type="Proteomes" id="UP001142055"/>
    </source>
</evidence>
<keyword evidence="3" id="KW-1185">Reference proteome</keyword>
<feature type="compositionally biased region" description="Low complexity" evidence="1">
    <location>
        <begin position="66"/>
        <end position="87"/>
    </location>
</feature>
<dbReference type="EMBL" id="JAPWDV010000003">
    <property type="protein sequence ID" value="KAJ6218077.1"/>
    <property type="molecule type" value="Genomic_DNA"/>
</dbReference>
<dbReference type="Proteomes" id="UP001142055">
    <property type="component" value="Chromosome 3"/>
</dbReference>
<feature type="compositionally biased region" description="Acidic residues" evidence="1">
    <location>
        <begin position="225"/>
        <end position="234"/>
    </location>
</feature>
<reference evidence="2" key="1">
    <citation type="submission" date="2022-12" db="EMBL/GenBank/DDBJ databases">
        <title>Genome assemblies of Blomia tropicalis.</title>
        <authorList>
            <person name="Cui Y."/>
        </authorList>
    </citation>
    <scope>NUCLEOTIDE SEQUENCE</scope>
    <source>
        <tissue evidence="2">Adult mites</tissue>
    </source>
</reference>
<gene>
    <name evidence="2" type="ORF">RDWZM_009234</name>
</gene>
<evidence type="ECO:0000256" key="1">
    <source>
        <dbReference type="SAM" id="MobiDB-lite"/>
    </source>
</evidence>
<feature type="region of interest" description="Disordered" evidence="1">
    <location>
        <begin position="58"/>
        <end position="97"/>
    </location>
</feature>
<comment type="caution">
    <text evidence="2">The sequence shown here is derived from an EMBL/GenBank/DDBJ whole genome shotgun (WGS) entry which is preliminary data.</text>
</comment>
<accession>A0A9Q0M368</accession>
<dbReference type="AlphaFoldDB" id="A0A9Q0M368"/>
<evidence type="ECO:0000313" key="2">
    <source>
        <dbReference type="EMBL" id="KAJ6218077.1"/>
    </source>
</evidence>
<proteinExistence type="predicted"/>
<dbReference type="OMA" id="HKCTYLE"/>
<sequence length="452" mass="51236">MNPSGSEFTLRVAICDLVERLKRNQHKCTYLEDCRNQLVKEVIRLRLQNEWLAKQISDQPGGIGSTGINTTNSPSSASLPQPLQQHNHVNHHHSSHQQCPCNQQSLVNSPIHSHHCHLNVANGFGDPIAPEFGTPNRDVDLLCLNHQTNTNSTNNRSNNGSIKDESLHLMNILNQFEQEDNDMKQDSIKNLTIQMLKDLEIEMKSGRLKSDLIKFVQGSEKQTDDNDDDVDNEERDIVQEPKDDLMMMKFDEIDNENGNKLSPSCSAQYEAFNNNSDYYSNSHNLNIPLEDLYAQSNNNIVSNTSGGNSNTKNLKRNESFLRKKRLDDSTLLKDLKHRQSAKNCLESNQQQENDHHQTGAKTSIHPENRIGSEQQLINMVVAIRNEMKSIQQNVLLSTDKINKIKDKYLRFFFQKQINIMESSSSKKMTNNSQVDVAVNETIGGGGKCNISK</sequence>
<organism evidence="2 3">
    <name type="scientific">Blomia tropicalis</name>
    <name type="common">Mite</name>
    <dbReference type="NCBI Taxonomy" id="40697"/>
    <lineage>
        <taxon>Eukaryota</taxon>
        <taxon>Metazoa</taxon>
        <taxon>Ecdysozoa</taxon>
        <taxon>Arthropoda</taxon>
        <taxon>Chelicerata</taxon>
        <taxon>Arachnida</taxon>
        <taxon>Acari</taxon>
        <taxon>Acariformes</taxon>
        <taxon>Sarcoptiformes</taxon>
        <taxon>Astigmata</taxon>
        <taxon>Glycyphagoidea</taxon>
        <taxon>Echimyopodidae</taxon>
        <taxon>Blomia</taxon>
    </lineage>
</organism>